<keyword evidence="6 7" id="KW-0034">Amyloid</keyword>
<keyword evidence="2" id="KW-0134">Cell wall</keyword>
<evidence type="ECO:0000256" key="3">
    <source>
        <dbReference type="ARBA" id="ARBA00022525"/>
    </source>
</evidence>
<evidence type="ECO:0000313" key="10">
    <source>
        <dbReference type="Proteomes" id="UP001501447"/>
    </source>
</evidence>
<reference evidence="10" key="1">
    <citation type="journal article" date="2019" name="Int. J. Syst. Evol. Microbiol.">
        <title>The Global Catalogue of Microorganisms (GCM) 10K type strain sequencing project: providing services to taxonomists for standard genome sequencing and annotation.</title>
        <authorList>
            <consortium name="The Broad Institute Genomics Platform"/>
            <consortium name="The Broad Institute Genome Sequencing Center for Infectious Disease"/>
            <person name="Wu L."/>
            <person name="Ma J."/>
        </authorList>
    </citation>
    <scope>NUCLEOTIDE SEQUENCE [LARGE SCALE GENOMIC DNA]</scope>
    <source>
        <strain evidence="10">JCM 16373</strain>
    </source>
</reference>
<keyword evidence="10" id="KW-1185">Reference proteome</keyword>
<dbReference type="InterPro" id="IPR005528">
    <property type="entry name" value="ChpA-H"/>
</dbReference>
<gene>
    <name evidence="9" type="ORF">GCM10009863_38090</name>
</gene>
<evidence type="ECO:0000256" key="1">
    <source>
        <dbReference type="ARBA" id="ARBA00004191"/>
    </source>
</evidence>
<keyword evidence="4" id="KW-0732">Signal</keyword>
<protein>
    <recommendedName>
        <fullName evidence="8">Chaplin domain-containing protein</fullName>
    </recommendedName>
</protein>
<evidence type="ECO:0000256" key="6">
    <source>
        <dbReference type="ARBA" id="ARBA00023087"/>
    </source>
</evidence>
<comment type="subcellular location">
    <subcellularLocation>
        <location evidence="1">Secreted</location>
        <location evidence="1">Cell wall</location>
    </subcellularLocation>
</comment>
<dbReference type="Pfam" id="PF03777">
    <property type="entry name" value="ChpA-C"/>
    <property type="match status" value="1"/>
</dbReference>
<proteinExistence type="predicted"/>
<comment type="caution">
    <text evidence="9">The sequence shown here is derived from an EMBL/GenBank/DDBJ whole genome shotgun (WGS) entry which is preliminary data.</text>
</comment>
<accession>A0ABP6CHT0</accession>
<sequence>MHSCGPIRRAGRTCLRTRWGCNDSYLTGANMRIRTAIVAGALSATALLGATGGAAVADEGPKGKTGHSPGVLSGDNFQIPVHVPVNVCNNPIVGLLSPTVKDSCVNK</sequence>
<evidence type="ECO:0000313" key="9">
    <source>
        <dbReference type="EMBL" id="GAA2620440.1"/>
    </source>
</evidence>
<dbReference type="EMBL" id="BAAARJ010000012">
    <property type="protein sequence ID" value="GAA2620440.1"/>
    <property type="molecule type" value="Genomic_DNA"/>
</dbReference>
<keyword evidence="5" id="KW-0130">Cell adhesion</keyword>
<evidence type="ECO:0000256" key="2">
    <source>
        <dbReference type="ARBA" id="ARBA00022512"/>
    </source>
</evidence>
<evidence type="ECO:0000256" key="7">
    <source>
        <dbReference type="PROSITE-ProRule" id="PRU01232"/>
    </source>
</evidence>
<feature type="domain" description="Chaplin" evidence="8">
    <location>
        <begin position="68"/>
        <end position="106"/>
    </location>
</feature>
<evidence type="ECO:0000256" key="5">
    <source>
        <dbReference type="ARBA" id="ARBA00022889"/>
    </source>
</evidence>
<evidence type="ECO:0000256" key="4">
    <source>
        <dbReference type="ARBA" id="ARBA00022729"/>
    </source>
</evidence>
<organism evidence="9 10">
    <name type="scientific">Streptomyces axinellae</name>
    <dbReference type="NCBI Taxonomy" id="552788"/>
    <lineage>
        <taxon>Bacteria</taxon>
        <taxon>Bacillati</taxon>
        <taxon>Actinomycetota</taxon>
        <taxon>Actinomycetes</taxon>
        <taxon>Kitasatosporales</taxon>
        <taxon>Streptomycetaceae</taxon>
        <taxon>Streptomyces</taxon>
    </lineage>
</organism>
<evidence type="ECO:0000259" key="8">
    <source>
        <dbReference type="PROSITE" id="PS51884"/>
    </source>
</evidence>
<name>A0ABP6CHT0_9ACTN</name>
<keyword evidence="3" id="KW-0964">Secreted</keyword>
<dbReference type="Proteomes" id="UP001501447">
    <property type="component" value="Unassembled WGS sequence"/>
</dbReference>
<dbReference type="PROSITE" id="PS51884">
    <property type="entry name" value="CHAPLIN"/>
    <property type="match status" value="1"/>
</dbReference>